<accession>A0ACB7SRJ6</accession>
<name>A0ACB7SRJ6_HYAAI</name>
<reference evidence="1" key="1">
    <citation type="submission" date="2020-05" db="EMBL/GenBank/DDBJ databases">
        <title>Large-scale comparative analyses of tick genomes elucidate their genetic diversity and vector capacities.</title>
        <authorList>
            <person name="Jia N."/>
            <person name="Wang J."/>
            <person name="Shi W."/>
            <person name="Du L."/>
            <person name="Sun Y."/>
            <person name="Zhan W."/>
            <person name="Jiang J."/>
            <person name="Wang Q."/>
            <person name="Zhang B."/>
            <person name="Ji P."/>
            <person name="Sakyi L.B."/>
            <person name="Cui X."/>
            <person name="Yuan T."/>
            <person name="Jiang B."/>
            <person name="Yang W."/>
            <person name="Lam T.T.-Y."/>
            <person name="Chang Q."/>
            <person name="Ding S."/>
            <person name="Wang X."/>
            <person name="Zhu J."/>
            <person name="Ruan X."/>
            <person name="Zhao L."/>
            <person name="Wei J."/>
            <person name="Que T."/>
            <person name="Du C."/>
            <person name="Cheng J."/>
            <person name="Dai P."/>
            <person name="Han X."/>
            <person name="Huang E."/>
            <person name="Gao Y."/>
            <person name="Liu J."/>
            <person name="Shao H."/>
            <person name="Ye R."/>
            <person name="Li L."/>
            <person name="Wei W."/>
            <person name="Wang X."/>
            <person name="Wang C."/>
            <person name="Yang T."/>
            <person name="Huo Q."/>
            <person name="Li W."/>
            <person name="Guo W."/>
            <person name="Chen H."/>
            <person name="Zhou L."/>
            <person name="Ni X."/>
            <person name="Tian J."/>
            <person name="Zhou Y."/>
            <person name="Sheng Y."/>
            <person name="Liu T."/>
            <person name="Pan Y."/>
            <person name="Xia L."/>
            <person name="Li J."/>
            <person name="Zhao F."/>
            <person name="Cao W."/>
        </authorList>
    </citation>
    <scope>NUCLEOTIDE SEQUENCE</scope>
    <source>
        <strain evidence="1">Hyas-2018</strain>
    </source>
</reference>
<dbReference type="Proteomes" id="UP000821845">
    <property type="component" value="Chromosome 3"/>
</dbReference>
<evidence type="ECO:0000313" key="1">
    <source>
        <dbReference type="EMBL" id="KAH6937300.1"/>
    </source>
</evidence>
<keyword evidence="2" id="KW-1185">Reference proteome</keyword>
<evidence type="ECO:0000313" key="2">
    <source>
        <dbReference type="Proteomes" id="UP000821845"/>
    </source>
</evidence>
<proteinExistence type="predicted"/>
<dbReference type="EMBL" id="CM023483">
    <property type="protein sequence ID" value="KAH6937300.1"/>
    <property type="molecule type" value="Genomic_DNA"/>
</dbReference>
<comment type="caution">
    <text evidence="1">The sequence shown here is derived from an EMBL/GenBank/DDBJ whole genome shotgun (WGS) entry which is preliminary data.</text>
</comment>
<protein>
    <submittedName>
        <fullName evidence="1">Uncharacterized protein</fullName>
    </submittedName>
</protein>
<organism evidence="1 2">
    <name type="scientific">Hyalomma asiaticum</name>
    <name type="common">Tick</name>
    <dbReference type="NCBI Taxonomy" id="266040"/>
    <lineage>
        <taxon>Eukaryota</taxon>
        <taxon>Metazoa</taxon>
        <taxon>Ecdysozoa</taxon>
        <taxon>Arthropoda</taxon>
        <taxon>Chelicerata</taxon>
        <taxon>Arachnida</taxon>
        <taxon>Acari</taxon>
        <taxon>Parasitiformes</taxon>
        <taxon>Ixodida</taxon>
        <taxon>Ixodoidea</taxon>
        <taxon>Ixodidae</taxon>
        <taxon>Hyalomminae</taxon>
        <taxon>Hyalomma</taxon>
    </lineage>
</organism>
<sequence>MRAHVVPSTALLLLLAVQLAVCMRPRKEDVEACSKEAGDSSSVSEEDKTKALEIAARAKKEMHRMFRERKEEALKEMHNKNFLSDKVRASEDIKDKEAAVKFLEAFSRCLMGKSISWERIRCQKAKDINKDRLSDDDLKVVVVTANEAKMESEGKITDEALEKKFAEALDSEEKAKAAMEVDRALRECKQEWKAKKAARRDNEKLTE</sequence>
<gene>
    <name evidence="1" type="ORF">HPB50_026495</name>
</gene>